<dbReference type="InterPro" id="IPR024345">
    <property type="entry name" value="DNA_matur_Phage_T7-like"/>
</dbReference>
<evidence type="ECO:0000313" key="2">
    <source>
        <dbReference type="Proteomes" id="UP000503591"/>
    </source>
</evidence>
<proteinExistence type="predicted"/>
<evidence type="ECO:0000313" key="1">
    <source>
        <dbReference type="EMBL" id="QJD54742.1"/>
    </source>
</evidence>
<dbReference type="Pfam" id="PF11123">
    <property type="entry name" value="DNA_Packaging_2"/>
    <property type="match status" value="1"/>
</dbReference>
<protein>
    <submittedName>
        <fullName evidence="1">Putative small terminase subunit-like protein</fullName>
    </submittedName>
</protein>
<name>A0A6M3TCA9_9CAUD</name>
<dbReference type="Proteomes" id="UP000503591">
    <property type="component" value="Genome"/>
</dbReference>
<sequence>MASVSKSNKNSATEDDVGLIHKLVTKVITKKLEKWLELIEQGGDVDLVVDMKQLKSAIDWCDKNGIVCADPAEQSNNELGDKLSEIRKAQHARGVVLPFKEGDEEGYGT</sequence>
<keyword evidence="2" id="KW-1185">Reference proteome</keyword>
<dbReference type="EMBL" id="MT104467">
    <property type="protein sequence ID" value="QJD54742.1"/>
    <property type="molecule type" value="Genomic_DNA"/>
</dbReference>
<reference evidence="1 2" key="1">
    <citation type="journal article" date="2020" name="Microb. Biotechnol.">
        <title>Phage biocontrol to combat Pseudomonas syringae pathogens causing disease in cherry.</title>
        <authorList>
            <person name="Rabiey M."/>
            <person name="Roy S.R."/>
            <person name="Holtappels D."/>
            <person name="Franceschetti L."/>
            <person name="Quilty B.J."/>
            <person name="Creeth R."/>
            <person name="Sundin G.W."/>
            <person name="Wagemans J."/>
            <person name="Lavigne R."/>
            <person name="Jackson R.W."/>
        </authorList>
    </citation>
    <scope>NUCLEOTIDE SEQUENCE [LARGE SCALE GENOMIC DNA]</scope>
</reference>
<accession>A0A6M3TCA9</accession>
<organism evidence="1 2">
    <name type="scientific">Pseudomonas phage MR4</name>
    <dbReference type="NCBI Taxonomy" id="2711171"/>
    <lineage>
        <taxon>Viruses</taxon>
        <taxon>Duplodnaviria</taxon>
        <taxon>Heunggongvirae</taxon>
        <taxon>Uroviricota</taxon>
        <taxon>Caudoviricetes</taxon>
        <taxon>Autographivirales</taxon>
        <taxon>Gajwadongvirus</taxon>
        <taxon>Gajwadongvirus MR4</taxon>
    </lineage>
</organism>
<gene>
    <name evidence="1" type="ORF">PssvBMR4_gp44</name>
</gene>